<dbReference type="InterPro" id="IPR005225">
    <property type="entry name" value="Small_GTP-bd"/>
</dbReference>
<dbReference type="CDD" id="cd00154">
    <property type="entry name" value="Rab"/>
    <property type="match status" value="1"/>
</dbReference>
<dbReference type="SMART" id="SM00173">
    <property type="entry name" value="RAS"/>
    <property type="match status" value="1"/>
</dbReference>
<keyword evidence="4" id="KW-1185">Reference proteome</keyword>
<dbReference type="PRINTS" id="PR00449">
    <property type="entry name" value="RASTRNSFRMNG"/>
</dbReference>
<dbReference type="InterPro" id="IPR001806">
    <property type="entry name" value="Small_GTPase"/>
</dbReference>
<evidence type="ECO:0000256" key="1">
    <source>
        <dbReference type="ARBA" id="ARBA00022741"/>
    </source>
</evidence>
<dbReference type="PROSITE" id="PS51419">
    <property type="entry name" value="RAB"/>
    <property type="match status" value="1"/>
</dbReference>
<dbReference type="InterPro" id="IPR050227">
    <property type="entry name" value="Rab"/>
</dbReference>
<keyword evidence="1" id="KW-0547">Nucleotide-binding</keyword>
<dbReference type="InterPro" id="IPR027417">
    <property type="entry name" value="P-loop_NTPase"/>
</dbReference>
<dbReference type="PROSITE" id="PS51417">
    <property type="entry name" value="ARF"/>
    <property type="match status" value="1"/>
</dbReference>
<dbReference type="NCBIfam" id="TIGR00231">
    <property type="entry name" value="small_GTP"/>
    <property type="match status" value="1"/>
</dbReference>
<organism evidence="3 4">
    <name type="scientific">Roseivirga spongicola</name>
    <dbReference type="NCBI Taxonomy" id="333140"/>
    <lineage>
        <taxon>Bacteria</taxon>
        <taxon>Pseudomonadati</taxon>
        <taxon>Bacteroidota</taxon>
        <taxon>Cytophagia</taxon>
        <taxon>Cytophagales</taxon>
        <taxon>Roseivirgaceae</taxon>
        <taxon>Roseivirga</taxon>
    </lineage>
</organism>
<comment type="caution">
    <text evidence="3">The sequence shown here is derived from an EMBL/GenBank/DDBJ whole genome shotgun (WGS) entry which is preliminary data.</text>
</comment>
<gene>
    <name evidence="3" type="ORF">AWW68_03860</name>
</gene>
<proteinExistence type="predicted"/>
<dbReference type="Pfam" id="PF00071">
    <property type="entry name" value="Ras"/>
    <property type="match status" value="1"/>
</dbReference>
<dbReference type="GO" id="GO:0003924">
    <property type="term" value="F:GTPase activity"/>
    <property type="evidence" value="ECO:0007669"/>
    <property type="project" value="InterPro"/>
</dbReference>
<dbReference type="FunFam" id="3.40.50.300:FF:001447">
    <property type="entry name" value="Ras-related protein Rab-1B"/>
    <property type="match status" value="1"/>
</dbReference>
<dbReference type="PROSITE" id="PS51421">
    <property type="entry name" value="RAS"/>
    <property type="match status" value="1"/>
</dbReference>
<dbReference type="RefSeq" id="WP_068216772.1">
    <property type="nucleotide sequence ID" value="NZ_LRPC01000001.1"/>
</dbReference>
<dbReference type="Proteomes" id="UP000075606">
    <property type="component" value="Unassembled WGS sequence"/>
</dbReference>
<evidence type="ECO:0000313" key="3">
    <source>
        <dbReference type="EMBL" id="KYG77912.1"/>
    </source>
</evidence>
<dbReference type="SMART" id="SM00175">
    <property type="entry name" value="RAB"/>
    <property type="match status" value="1"/>
</dbReference>
<protein>
    <submittedName>
        <fullName evidence="3">GTP-binding protein</fullName>
    </submittedName>
</protein>
<reference evidence="3 4" key="1">
    <citation type="submission" date="2016-01" db="EMBL/GenBank/DDBJ databases">
        <title>Genome sequencing of Roseivirga spongicola UST030701-084.</title>
        <authorList>
            <person name="Selvaratnam C."/>
            <person name="Thevarajoo S."/>
            <person name="Goh K.M."/>
            <person name="Ee R."/>
            <person name="Chan K.-G."/>
            <person name="Chong C.S."/>
        </authorList>
    </citation>
    <scope>NUCLEOTIDE SEQUENCE [LARGE SCALE GENOMIC DNA]</scope>
    <source>
        <strain evidence="3 4">UST030701-084</strain>
    </source>
</reference>
<accession>A0A150XGS1</accession>
<dbReference type="GO" id="GO:0005525">
    <property type="term" value="F:GTP binding"/>
    <property type="evidence" value="ECO:0007669"/>
    <property type="project" value="UniProtKB-KW"/>
</dbReference>
<dbReference type="Gene3D" id="3.40.50.300">
    <property type="entry name" value="P-loop containing nucleotide triphosphate hydrolases"/>
    <property type="match status" value="1"/>
</dbReference>
<dbReference type="PANTHER" id="PTHR47977">
    <property type="entry name" value="RAS-RELATED PROTEIN RAB"/>
    <property type="match status" value="1"/>
</dbReference>
<sequence>MNKKVILIGHFGVGKTSLVKRFVHSQFSEEYITTIGVKIDKKTLTVDGVIVNLLIWDIAGENSQQKVPKSYRLGAHGALYVFDITRPATYENMHQEIKALQEVMPDLPILVMANKKDLVSTEELNETLSKIQPYNAIATSAKTGELVNEAFEELTQKMTK</sequence>
<dbReference type="STRING" id="333140.AWW68_03860"/>
<dbReference type="SUPFAM" id="SSF52540">
    <property type="entry name" value="P-loop containing nucleoside triphosphate hydrolases"/>
    <property type="match status" value="1"/>
</dbReference>
<dbReference type="EMBL" id="LRPC01000001">
    <property type="protein sequence ID" value="KYG77912.1"/>
    <property type="molecule type" value="Genomic_DNA"/>
</dbReference>
<evidence type="ECO:0000313" key="4">
    <source>
        <dbReference type="Proteomes" id="UP000075606"/>
    </source>
</evidence>
<evidence type="ECO:0000256" key="2">
    <source>
        <dbReference type="ARBA" id="ARBA00023134"/>
    </source>
</evidence>
<dbReference type="AlphaFoldDB" id="A0A150XGS1"/>
<name>A0A150XGS1_9BACT</name>
<keyword evidence="2" id="KW-0342">GTP-binding</keyword>
<dbReference type="OrthoDB" id="7957980at2"/>
<dbReference type="SMART" id="SM00174">
    <property type="entry name" value="RHO"/>
    <property type="match status" value="1"/>
</dbReference>